<accession>A0A4V1IR39</accession>
<name>A0A4V1IR39_9FUNG</name>
<organism evidence="2 3">
    <name type="scientific">Blyttiomyces helicus</name>
    <dbReference type="NCBI Taxonomy" id="388810"/>
    <lineage>
        <taxon>Eukaryota</taxon>
        <taxon>Fungi</taxon>
        <taxon>Fungi incertae sedis</taxon>
        <taxon>Chytridiomycota</taxon>
        <taxon>Chytridiomycota incertae sedis</taxon>
        <taxon>Chytridiomycetes</taxon>
        <taxon>Chytridiomycetes incertae sedis</taxon>
        <taxon>Blyttiomyces</taxon>
    </lineage>
</organism>
<gene>
    <name evidence="2" type="ORF">BDK51DRAFT_30897</name>
</gene>
<sequence>RRGGADEWSLEDISGVSDDAQPYSVIHHPPFPPVLITSSSKTILAYPGTPPPSQSLLPSPATRSTHESCIRYPPATATSSRSFNTQKLNLPRNVTKKTISQTTPFLQPLPNTFLYQLPETRATRPPSNIHAHKGGGRGREGARGEPHLIDDKIQLDNLPSSARVATLEGALIVVADYAGGGVLVVCGVRVRGAFSIEMKTPIEKRAGRRHTLTQAQKHLLHPDHDPLASTGCAVRSRIVKASRMQRRVEETELIRDMLLGVVWLRGWKWVEVVFF</sequence>
<proteinExistence type="predicted"/>
<reference evidence="3" key="1">
    <citation type="journal article" date="2018" name="Nat. Microbiol.">
        <title>Leveraging single-cell genomics to expand the fungal tree of life.</title>
        <authorList>
            <person name="Ahrendt S.R."/>
            <person name="Quandt C.A."/>
            <person name="Ciobanu D."/>
            <person name="Clum A."/>
            <person name="Salamov A."/>
            <person name="Andreopoulos B."/>
            <person name="Cheng J.F."/>
            <person name="Woyke T."/>
            <person name="Pelin A."/>
            <person name="Henrissat B."/>
            <person name="Reynolds N.K."/>
            <person name="Benny G.L."/>
            <person name="Smith M.E."/>
            <person name="James T.Y."/>
            <person name="Grigoriev I.V."/>
        </authorList>
    </citation>
    <scope>NUCLEOTIDE SEQUENCE [LARGE SCALE GENOMIC DNA]</scope>
</reference>
<dbReference type="EMBL" id="KZ996525">
    <property type="protein sequence ID" value="RKO88717.1"/>
    <property type="molecule type" value="Genomic_DNA"/>
</dbReference>
<evidence type="ECO:0000313" key="2">
    <source>
        <dbReference type="EMBL" id="RKO88717.1"/>
    </source>
</evidence>
<dbReference type="AlphaFoldDB" id="A0A4V1IR39"/>
<keyword evidence="3" id="KW-1185">Reference proteome</keyword>
<protein>
    <submittedName>
        <fullName evidence="2">Uncharacterized protein</fullName>
    </submittedName>
</protein>
<dbReference type="Proteomes" id="UP000269721">
    <property type="component" value="Unassembled WGS sequence"/>
</dbReference>
<evidence type="ECO:0000313" key="3">
    <source>
        <dbReference type="Proteomes" id="UP000269721"/>
    </source>
</evidence>
<evidence type="ECO:0000256" key="1">
    <source>
        <dbReference type="SAM" id="MobiDB-lite"/>
    </source>
</evidence>
<feature type="region of interest" description="Disordered" evidence="1">
    <location>
        <begin position="122"/>
        <end position="144"/>
    </location>
</feature>
<feature type="non-terminal residue" evidence="2">
    <location>
        <position position="1"/>
    </location>
</feature>